<sequence length="1116" mass="123578">MRSHLDLLREEYSQLQAKHVDLQRRYDLLAASKRLTSESEIDSNKNDDESASNFVQRLVSVVSQLYEKDLYSDITIHVDGRQLRAHKLIIYSRTNYWGDLHDVDNLDLGDMNYGTADIILRWMYSDIFDPKYGDSIVLDVLSYAILYQLTALKDRCENILVGRLDIDNCVKIYQFAEKENLERLRDECSELVAARWNDFTAQHFADMDAALLYKMLKRRSKHVLSSIIKLQREDCLFLYFVENDLRLGELTNEPDDDQNLPLDIALSSGQLNIAKLLVEHKADLNKLDKDSKSFVFKAVERGDVEACEFLASYGASMTYVNGKTGETLLHVLAGSETPADLLKWADKYIQQFDINATDKQSRTPLFVAVEKENKPFMNLLVSQTNVNVNIPDVKGRTPLELALLEKKNLEFAGNLVEHGADLNVMDKENQSLLHKAVSEDNFAVIQFLTSHSANVNIVNTSNATPLHSYLMKVIPSSNLSEQHSDILKLLVKAGADLSIRETSSGLTPLHLAVQKDSKVLEVILEAAPLGLPLTVVDSSGRTPFWAALEAAKFPAAQLLLRSGANINESTPDGKPILIKAIESKRDDIIRFLLDNKADAGVSSVEGASCLRLAVKNGLTSTVDRLCKLGAQLDIPDPETGLPPIWMALSNDDYATASVLVANGCDMEGDSINSEGNCIESLLLRAVDANDQKAAVFLIKNGCNVNAVRQSIDGKSPPVDIDLLQTALHLSVQWCLTDVTTALISNSKCKIDAQDSDGRTAAHFAVINDDQAILTLLLSHPDVSCLSVRDRYGLTPLALAMKQKNNKAAEAICKRLPHAALFVNGNGENLLHSVVKSNDFESVLFLLGLQTDVNIPVQNVEKTTALHIAAEVGNEMIMRNLILAGAEINAQTLDGLTPMHIAATANHYEIVRILIENGGNPNISDSEGNNALHYAVSKGSVESVKVLLIESDVDPFSVNQKKQNILHLCAITIGPQSVEMFKTVLEIIPQFPLEVQDLYGNTMFLLSYINGNADLCRLALRYNACLATCNYTGQSIFKIDTPTKQLLFGEYCSDCESKFTITMRKHHCRHCGRLVCAKCSEHQIPIVKYNLQKNVRVCHMCFDVLTLGNSPTDAAFY</sequence>
<accession>A0AC35G2Q4</accession>
<protein>
    <submittedName>
        <fullName evidence="2">Ankyrin repeat and FYVE domain-containing protein 1</fullName>
    </submittedName>
</protein>
<organism evidence="1 2">
    <name type="scientific">Panagrolaimus sp. PS1159</name>
    <dbReference type="NCBI Taxonomy" id="55785"/>
    <lineage>
        <taxon>Eukaryota</taxon>
        <taxon>Metazoa</taxon>
        <taxon>Ecdysozoa</taxon>
        <taxon>Nematoda</taxon>
        <taxon>Chromadorea</taxon>
        <taxon>Rhabditida</taxon>
        <taxon>Tylenchina</taxon>
        <taxon>Panagrolaimomorpha</taxon>
        <taxon>Panagrolaimoidea</taxon>
        <taxon>Panagrolaimidae</taxon>
        <taxon>Panagrolaimus</taxon>
    </lineage>
</organism>
<proteinExistence type="predicted"/>
<dbReference type="Proteomes" id="UP000887580">
    <property type="component" value="Unplaced"/>
</dbReference>
<evidence type="ECO:0000313" key="1">
    <source>
        <dbReference type="Proteomes" id="UP000887580"/>
    </source>
</evidence>
<evidence type="ECO:0000313" key="2">
    <source>
        <dbReference type="WBParaSite" id="PS1159_v2.g23218.t1"/>
    </source>
</evidence>
<name>A0AC35G2Q4_9BILA</name>
<dbReference type="WBParaSite" id="PS1159_v2.g23218.t1">
    <property type="protein sequence ID" value="PS1159_v2.g23218.t1"/>
    <property type="gene ID" value="PS1159_v2.g23218"/>
</dbReference>
<reference evidence="2" key="1">
    <citation type="submission" date="2022-11" db="UniProtKB">
        <authorList>
            <consortium name="WormBaseParasite"/>
        </authorList>
    </citation>
    <scope>IDENTIFICATION</scope>
</reference>